<keyword evidence="11" id="KW-0408">Iron</keyword>
<evidence type="ECO:0000256" key="1">
    <source>
        <dbReference type="ARBA" id="ARBA00001970"/>
    </source>
</evidence>
<evidence type="ECO:0000256" key="15">
    <source>
        <dbReference type="ARBA" id="ARBA00024180"/>
    </source>
</evidence>
<comment type="catalytic activity">
    <reaction evidence="14">
        <text>a 1,2-diacyl-sn-glycero-3-phospho-(1D-myo-inositol)(in) = a 1,2-diacyl-sn-glycero-3-phospho-(1D-myo-inositol)(out)</text>
        <dbReference type="Rhea" id="RHEA:38691"/>
        <dbReference type="ChEBI" id="CHEBI:57880"/>
    </reaction>
    <physiologicalReaction direction="left-to-right" evidence="14">
        <dbReference type="Rhea" id="RHEA:38692"/>
    </physiologicalReaction>
</comment>
<keyword evidence="12 16" id="KW-0445">Lipid transport</keyword>
<dbReference type="CDD" id="cd00170">
    <property type="entry name" value="SEC14"/>
    <property type="match status" value="1"/>
</dbReference>
<dbReference type="InterPro" id="IPR042938">
    <property type="entry name" value="Sfh5"/>
</dbReference>
<proteinExistence type="inferred from homology"/>
<evidence type="ECO:0000256" key="13">
    <source>
        <dbReference type="ARBA" id="ARBA00023136"/>
    </source>
</evidence>
<comment type="caution">
    <text evidence="18">The sequence shown here is derived from an EMBL/GenBank/DDBJ whole genome shotgun (WGS) entry which is preliminary data.</text>
</comment>
<dbReference type="GO" id="GO:0005789">
    <property type="term" value="C:endoplasmic reticulum membrane"/>
    <property type="evidence" value="ECO:0007669"/>
    <property type="project" value="UniProtKB-SubCell"/>
</dbReference>
<keyword evidence="8" id="KW-0479">Metal-binding</keyword>
<comment type="similarity">
    <text evidence="3 16">Belongs to the SFH5 family.</text>
</comment>
<evidence type="ECO:0000256" key="9">
    <source>
        <dbReference type="ARBA" id="ARBA00022824"/>
    </source>
</evidence>
<evidence type="ECO:0000259" key="17">
    <source>
        <dbReference type="PROSITE" id="PS50191"/>
    </source>
</evidence>
<evidence type="ECO:0000256" key="2">
    <source>
        <dbReference type="ARBA" id="ARBA00004406"/>
    </source>
</evidence>
<protein>
    <recommendedName>
        <fullName evidence="4 16">Phosphatidylinositol transfer protein SFH5</fullName>
        <shortName evidence="16">PITP SFH5</shortName>
    </recommendedName>
</protein>
<dbReference type="SUPFAM" id="SSF52087">
    <property type="entry name" value="CRAL/TRIO domain"/>
    <property type="match status" value="1"/>
</dbReference>
<evidence type="ECO:0000256" key="3">
    <source>
        <dbReference type="ARBA" id="ARBA00006667"/>
    </source>
</evidence>
<dbReference type="HOGENOM" id="CLU_045138_0_1_1"/>
<dbReference type="GO" id="GO:0046872">
    <property type="term" value="F:metal ion binding"/>
    <property type="evidence" value="ECO:0007669"/>
    <property type="project" value="UniProtKB-KW"/>
</dbReference>
<evidence type="ECO:0000313" key="19">
    <source>
        <dbReference type="Proteomes" id="UP000011777"/>
    </source>
</evidence>
<keyword evidence="6 16" id="KW-0963">Cytoplasm</keyword>
<dbReference type="GO" id="GO:0032541">
    <property type="term" value="C:cortical endoplasmic reticulum"/>
    <property type="evidence" value="ECO:0007669"/>
    <property type="project" value="TreeGrafter"/>
</dbReference>
<dbReference type="PANTHER" id="PTHR47669">
    <property type="entry name" value="PHOSPHATIDYLINOSITOL TRANSFER PROTEIN SFH5"/>
    <property type="match status" value="1"/>
</dbReference>
<dbReference type="GO" id="GO:0043001">
    <property type="term" value="P:Golgi to plasma membrane protein transport"/>
    <property type="evidence" value="ECO:0007669"/>
    <property type="project" value="TreeGrafter"/>
</dbReference>
<dbReference type="STRING" id="1245528.M3K3E2"/>
<dbReference type="Proteomes" id="UP000011777">
    <property type="component" value="Unassembled WGS sequence"/>
</dbReference>
<name>M3K3E2_CANMX</name>
<dbReference type="SUPFAM" id="SSF46938">
    <property type="entry name" value="CRAL/TRIO N-terminal domain"/>
    <property type="match status" value="1"/>
</dbReference>
<dbReference type="Gene3D" id="3.40.525.10">
    <property type="entry name" value="CRAL-TRIO lipid binding domain"/>
    <property type="match status" value="1"/>
</dbReference>
<dbReference type="EMBL" id="AOGT01000491">
    <property type="protein sequence ID" value="EMG49805.1"/>
    <property type="molecule type" value="Genomic_DNA"/>
</dbReference>
<comment type="subcellular location">
    <subcellularLocation>
        <location evidence="16">Cytoplasm</location>
    </subcellularLocation>
    <subcellularLocation>
        <location evidence="2 16">Endoplasmic reticulum membrane</location>
        <topology evidence="2 16">Peripheral membrane protein</topology>
    </subcellularLocation>
    <subcellularLocation>
        <location evidence="16">Microsome membrane</location>
        <topology evidence="16">Peripheral membrane protein</topology>
    </subcellularLocation>
</comment>
<gene>
    <name evidence="18" type="ORF">G210_5365</name>
</gene>
<dbReference type="eggNOG" id="KOG1471">
    <property type="taxonomic scope" value="Eukaryota"/>
</dbReference>
<dbReference type="GO" id="GO:0008526">
    <property type="term" value="F:phosphatidylinositol transfer activity"/>
    <property type="evidence" value="ECO:0007669"/>
    <property type="project" value="UniProtKB-UniRule"/>
</dbReference>
<evidence type="ECO:0000256" key="16">
    <source>
        <dbReference type="RuleBase" id="RU367059"/>
    </source>
</evidence>
<dbReference type="AlphaFoldDB" id="M3K3E2"/>
<dbReference type="GO" id="GO:0005829">
    <property type="term" value="C:cytosol"/>
    <property type="evidence" value="ECO:0007669"/>
    <property type="project" value="TreeGrafter"/>
</dbReference>
<evidence type="ECO:0000256" key="6">
    <source>
        <dbReference type="ARBA" id="ARBA00022490"/>
    </source>
</evidence>
<keyword evidence="10 16" id="KW-0492">Microsome</keyword>
<evidence type="ECO:0000256" key="12">
    <source>
        <dbReference type="ARBA" id="ARBA00023055"/>
    </source>
</evidence>
<evidence type="ECO:0000256" key="7">
    <source>
        <dbReference type="ARBA" id="ARBA00022617"/>
    </source>
</evidence>
<feature type="domain" description="CRAL-TRIO" evidence="17">
    <location>
        <begin position="131"/>
        <end position="288"/>
    </location>
</feature>
<dbReference type="InterPro" id="IPR001251">
    <property type="entry name" value="CRAL-TRIO_dom"/>
</dbReference>
<keyword evidence="9 16" id="KW-0256">Endoplasmic reticulum</keyword>
<dbReference type="PANTHER" id="PTHR47669:SF1">
    <property type="entry name" value="PHOSPHATIDYLINOSITOL TRANSFER PROTEIN SFH5"/>
    <property type="match status" value="1"/>
</dbReference>
<dbReference type="GO" id="GO:0017157">
    <property type="term" value="P:regulation of exocytosis"/>
    <property type="evidence" value="ECO:0007669"/>
    <property type="project" value="TreeGrafter"/>
</dbReference>
<evidence type="ECO:0000256" key="11">
    <source>
        <dbReference type="ARBA" id="ARBA00023004"/>
    </source>
</evidence>
<evidence type="ECO:0000256" key="14">
    <source>
        <dbReference type="ARBA" id="ARBA00024146"/>
    </source>
</evidence>
<dbReference type="GO" id="GO:0005886">
    <property type="term" value="C:plasma membrane"/>
    <property type="evidence" value="ECO:0007669"/>
    <property type="project" value="TreeGrafter"/>
</dbReference>
<dbReference type="PROSITE" id="PS50191">
    <property type="entry name" value="CRAL_TRIO"/>
    <property type="match status" value="1"/>
</dbReference>
<reference evidence="18 19" key="1">
    <citation type="submission" date="2013-02" db="EMBL/GenBank/DDBJ databases">
        <title>Genome sequence of Candida maltosa Xu316, a potential industrial strain for xylitol and ethanol production.</title>
        <authorList>
            <person name="Yu J."/>
            <person name="Wang Q."/>
            <person name="Geng X."/>
            <person name="Bao W."/>
            <person name="He P."/>
            <person name="Cai J."/>
        </authorList>
    </citation>
    <scope>NUCLEOTIDE SEQUENCE [LARGE SCALE GENOMIC DNA]</scope>
    <source>
        <strain evidence="19">Xu316</strain>
    </source>
</reference>
<keyword evidence="19" id="KW-1185">Reference proteome</keyword>
<dbReference type="OrthoDB" id="75724at2759"/>
<dbReference type="InterPro" id="IPR036273">
    <property type="entry name" value="CRAL/TRIO_N_dom_sf"/>
</dbReference>
<accession>M3K3E2</accession>
<dbReference type="SMART" id="SM00516">
    <property type="entry name" value="SEC14"/>
    <property type="match status" value="1"/>
</dbReference>
<keyword evidence="7" id="KW-0349">Heme</keyword>
<keyword evidence="5 16" id="KW-0813">Transport</keyword>
<evidence type="ECO:0000256" key="8">
    <source>
        <dbReference type="ARBA" id="ARBA00022723"/>
    </source>
</evidence>
<evidence type="ECO:0000313" key="18">
    <source>
        <dbReference type="EMBL" id="EMG49805.1"/>
    </source>
</evidence>
<keyword evidence="13 16" id="KW-0472">Membrane</keyword>
<evidence type="ECO:0000256" key="10">
    <source>
        <dbReference type="ARBA" id="ARBA00022848"/>
    </source>
</evidence>
<comment type="cofactor">
    <cofactor evidence="1">
        <name>heme b</name>
        <dbReference type="ChEBI" id="CHEBI:60344"/>
    </cofactor>
</comment>
<dbReference type="InterPro" id="IPR036865">
    <property type="entry name" value="CRAL-TRIO_dom_sf"/>
</dbReference>
<comment type="function">
    <text evidence="15">Non-classical phosphatidylinositol (PtdIns) transfer protein (PITP), which exhibits PtdIns-binding/transfer activity in the absence of detectable PtdCho-binding/transfer activity. Regulates PtdIns(4,5)P2 homeostasis at the plasma membrane. Heme-binding protein that may play a role in organic oxidant-induced stress responses.</text>
</comment>
<organism evidence="18 19">
    <name type="scientific">Candida maltosa (strain Xu316)</name>
    <name type="common">Yeast</name>
    <dbReference type="NCBI Taxonomy" id="1245528"/>
    <lineage>
        <taxon>Eukaryota</taxon>
        <taxon>Fungi</taxon>
        <taxon>Dikarya</taxon>
        <taxon>Ascomycota</taxon>
        <taxon>Saccharomycotina</taxon>
        <taxon>Pichiomycetes</taxon>
        <taxon>Debaryomycetaceae</taxon>
        <taxon>Candida/Lodderomyces clade</taxon>
        <taxon>Candida</taxon>
    </lineage>
</organism>
<dbReference type="OMA" id="KRVVTWN"/>
<sequence length="323" mass="37153">MSDISSTIKSIELDDKQAVKLSLFVESLPDILLKLENPEYDEIFGYRINTTDKPHVDENIRNEILLKFLVADNYDLKLAEERLIKTLNWRNKFQPLHAAFAEKFDDELNELGSITNFTSAKPNLHVTTWNLYGNLKNPKTIFQKFGGGDDDDDTESTSLPGNQFLRWRIGMMEQALQLLDFSNSELNKIAQIQDTNNVSMFSIDPGMKQGMKDIIQIFGENYPELLSVKFFINVPYIMGWVFTFFKTIRLISEETLKKFQVLNHGDLGEFYPKSDLPKNYGGENDQSIFDIDIGNTIKLNSYGQVMLANTRDKKLEDNDTEVE</sequence>
<evidence type="ECO:0000256" key="5">
    <source>
        <dbReference type="ARBA" id="ARBA00022448"/>
    </source>
</evidence>
<dbReference type="Pfam" id="PF00650">
    <property type="entry name" value="CRAL_TRIO"/>
    <property type="match status" value="1"/>
</dbReference>
<evidence type="ECO:0000256" key="4">
    <source>
        <dbReference type="ARBA" id="ARBA00018320"/>
    </source>
</evidence>